<evidence type="ECO:0000256" key="5">
    <source>
        <dbReference type="SAM" id="Phobius"/>
    </source>
</evidence>
<sequence length="438" mass="49274">MDEHGNWQTNEEEVGQLLCSFYSTLFAQTGGLNMDRVVHLIDPCITSDMSDLLLRPFTRAYLEVALFYMPPTKAPGTFFINVIGVLLVTLSVLLACAYLMRMKQGKRVSMALKLDMAKAYDHVECSFLEAMMLWLVLWHGTPFGLIIPHQGLRQGCPLSPYLFLTCAEGFSGLLHHAEFEGLLRGICVGHSSPRISHLLFTDDNLLFLEMSEYVCLTLKEIFCIYEEASADALGIPVVACNERYLGLPTRRVLGAGSSFCYVRDYQQAQASIYARLSSIPMLKQFASKGCLPKIRLCCLSCPCKAWWSQEACSKGYRIWEAHKPRCDKLKFQRSLRSVAEERAGRKLAGLRVLNSYWINEDSTYKHFEIIMGASSADFGWEEVQGIAWKGSPIPQGKTISQVNLEEKHHPLPSSLSFVGADIFVSNRSAPRGKEDYLF</sequence>
<dbReference type="InterPro" id="IPR000439">
    <property type="entry name" value="Ribosomal_eL15"/>
</dbReference>
<keyword evidence="5" id="KW-0812">Transmembrane</keyword>
<proteinExistence type="inferred from homology"/>
<keyword evidence="5" id="KW-1133">Transmembrane helix</keyword>
<dbReference type="InterPro" id="IPR024794">
    <property type="entry name" value="Rbsml_eL15_core_dom_sf"/>
</dbReference>
<evidence type="ECO:0000313" key="8">
    <source>
        <dbReference type="Proteomes" id="UP000507245"/>
    </source>
</evidence>
<dbReference type="Gene3D" id="3.40.1120.10">
    <property type="entry name" value="Ribosomal protein l15e"/>
    <property type="match status" value="1"/>
</dbReference>
<keyword evidence="8" id="KW-1185">Reference proteome</keyword>
<name>A0A6J5XWW0_PRUAR</name>
<dbReference type="InterPro" id="IPR012678">
    <property type="entry name" value="Ribosomal_uL23/eL15/eS24_sf"/>
</dbReference>
<evidence type="ECO:0000259" key="6">
    <source>
        <dbReference type="Pfam" id="PF00078"/>
    </source>
</evidence>
<dbReference type="AlphaFoldDB" id="A0A6J5XWW0"/>
<dbReference type="PANTHER" id="PTHR11847:SF22">
    <property type="entry name" value="LARGE RIBOSOMAL SUBUNIT PROTEIN EL15Y-RELATED"/>
    <property type="match status" value="1"/>
</dbReference>
<keyword evidence="3 4" id="KW-0687">Ribonucleoprotein</keyword>
<dbReference type="SMART" id="SM01384">
    <property type="entry name" value="Ribosomal_L15e"/>
    <property type="match status" value="1"/>
</dbReference>
<evidence type="ECO:0000256" key="4">
    <source>
        <dbReference type="RuleBase" id="RU000663"/>
    </source>
</evidence>
<dbReference type="PANTHER" id="PTHR11847">
    <property type="entry name" value="RIBOSOMAL PROTEIN L15"/>
    <property type="match status" value="1"/>
</dbReference>
<dbReference type="EMBL" id="CAEKKB010000007">
    <property type="protein sequence ID" value="CAB4316787.1"/>
    <property type="molecule type" value="Genomic_DNA"/>
</dbReference>
<dbReference type="GO" id="GO:0002181">
    <property type="term" value="P:cytoplasmic translation"/>
    <property type="evidence" value="ECO:0007669"/>
    <property type="project" value="TreeGrafter"/>
</dbReference>
<protein>
    <recommendedName>
        <fullName evidence="4">Ribosomal protein L15</fullName>
    </recommendedName>
</protein>
<dbReference type="Pfam" id="PF00827">
    <property type="entry name" value="Ribosomal_L15e"/>
    <property type="match status" value="1"/>
</dbReference>
<dbReference type="Proteomes" id="UP000507245">
    <property type="component" value="Unassembled WGS sequence"/>
</dbReference>
<accession>A0A6J5XWW0</accession>
<dbReference type="Pfam" id="PF00078">
    <property type="entry name" value="RVT_1"/>
    <property type="match status" value="1"/>
</dbReference>
<feature type="domain" description="Reverse transcriptase" evidence="6">
    <location>
        <begin position="102"/>
        <end position="213"/>
    </location>
</feature>
<dbReference type="GO" id="GO:0003729">
    <property type="term" value="F:mRNA binding"/>
    <property type="evidence" value="ECO:0007669"/>
    <property type="project" value="UniProtKB-ARBA"/>
</dbReference>
<evidence type="ECO:0000256" key="1">
    <source>
        <dbReference type="ARBA" id="ARBA00006857"/>
    </source>
</evidence>
<feature type="transmembrane region" description="Helical" evidence="5">
    <location>
        <begin position="78"/>
        <end position="100"/>
    </location>
</feature>
<organism evidence="7 8">
    <name type="scientific">Prunus armeniaca</name>
    <name type="common">Apricot</name>
    <name type="synonym">Armeniaca vulgaris</name>
    <dbReference type="NCBI Taxonomy" id="36596"/>
    <lineage>
        <taxon>Eukaryota</taxon>
        <taxon>Viridiplantae</taxon>
        <taxon>Streptophyta</taxon>
        <taxon>Embryophyta</taxon>
        <taxon>Tracheophyta</taxon>
        <taxon>Spermatophyta</taxon>
        <taxon>Magnoliopsida</taxon>
        <taxon>eudicotyledons</taxon>
        <taxon>Gunneridae</taxon>
        <taxon>Pentapetalae</taxon>
        <taxon>rosids</taxon>
        <taxon>fabids</taxon>
        <taxon>Rosales</taxon>
        <taxon>Rosaceae</taxon>
        <taxon>Amygdaloideae</taxon>
        <taxon>Amygdaleae</taxon>
        <taxon>Prunus</taxon>
    </lineage>
</organism>
<dbReference type="GO" id="GO:0003735">
    <property type="term" value="F:structural constituent of ribosome"/>
    <property type="evidence" value="ECO:0007669"/>
    <property type="project" value="InterPro"/>
</dbReference>
<evidence type="ECO:0000256" key="3">
    <source>
        <dbReference type="ARBA" id="ARBA00023274"/>
    </source>
</evidence>
<evidence type="ECO:0000313" key="7">
    <source>
        <dbReference type="EMBL" id="CAB4316787.1"/>
    </source>
</evidence>
<keyword evidence="5" id="KW-0472">Membrane</keyword>
<evidence type="ECO:0000256" key="2">
    <source>
        <dbReference type="ARBA" id="ARBA00022980"/>
    </source>
</evidence>
<dbReference type="SUPFAM" id="SSF54189">
    <property type="entry name" value="Ribosomal proteins S24e, L23 and L15e"/>
    <property type="match status" value="1"/>
</dbReference>
<dbReference type="OrthoDB" id="913615at2759"/>
<dbReference type="InterPro" id="IPR000477">
    <property type="entry name" value="RT_dom"/>
</dbReference>
<keyword evidence="2 4" id="KW-0689">Ribosomal protein</keyword>
<comment type="similarity">
    <text evidence="1 4">Belongs to the eukaryotic ribosomal protein eL15 family.</text>
</comment>
<gene>
    <name evidence="7" type="ORF">ORAREDHAP_LOCUS43037</name>
</gene>
<reference evidence="8" key="1">
    <citation type="journal article" date="2020" name="Genome Biol.">
        <title>Gamete binning: chromosome-level and haplotype-resolved genome assembly enabled by high-throughput single-cell sequencing of gamete genomes.</title>
        <authorList>
            <person name="Campoy J.A."/>
            <person name="Sun H."/>
            <person name="Goel M."/>
            <person name="Jiao W.-B."/>
            <person name="Folz-Donahue K."/>
            <person name="Wang N."/>
            <person name="Rubio M."/>
            <person name="Liu C."/>
            <person name="Kukat C."/>
            <person name="Ruiz D."/>
            <person name="Huettel B."/>
            <person name="Schneeberger K."/>
        </authorList>
    </citation>
    <scope>NUCLEOTIDE SEQUENCE [LARGE SCALE GENOMIC DNA]</scope>
    <source>
        <strain evidence="8">cv. Rojo Pasion</strain>
    </source>
</reference>
<dbReference type="GO" id="GO:0022625">
    <property type="term" value="C:cytosolic large ribosomal subunit"/>
    <property type="evidence" value="ECO:0007669"/>
    <property type="project" value="TreeGrafter"/>
</dbReference>